<comment type="caution">
    <text evidence="1">The sequence shown here is derived from an EMBL/GenBank/DDBJ whole genome shotgun (WGS) entry which is preliminary data.</text>
</comment>
<evidence type="ECO:0000313" key="2">
    <source>
        <dbReference type="Proteomes" id="UP001497497"/>
    </source>
</evidence>
<keyword evidence="2" id="KW-1185">Reference proteome</keyword>
<sequence>MGRKRRLKLLNTQRNSIAADRTQRIKIEMSNFWEMRARQRLGDGPEMSKDDKFLKMAYESQGDHEAGILQEDGMELTATSCQKNPGHVCYFEASKFAKDNIPKPYNTNDIFACISELIFLTVKLIIKGTSGARPDNYDFANSRLTRCGSGSIYIPDPEKRTRDDNCPCKKCKNYQNRTTDFGYIWVTTAKHVIYNDEEAQRTKVWLNYDDVAKENVSKLHGHRLVVDNEEADRCILECVTHDLSLCGKINQARDRVKDFERQFSKEFGDSEAPPLATLISHPHGMPKRIGFGKDVKREFVKAENEDVEWTTYTYDAPTCTGSSGALVWLLGHERVGFKDNKITTHTHAKKEGLRNKSGRGLDYVKKC</sequence>
<proteinExistence type="predicted"/>
<dbReference type="EMBL" id="CAXITT010000286">
    <property type="protein sequence ID" value="CAL1538130.1"/>
    <property type="molecule type" value="Genomic_DNA"/>
</dbReference>
<protein>
    <submittedName>
        <fullName evidence="1">Uncharacterized protein</fullName>
    </submittedName>
</protein>
<dbReference type="Proteomes" id="UP001497497">
    <property type="component" value="Unassembled WGS sequence"/>
</dbReference>
<gene>
    <name evidence="1" type="ORF">GSLYS_00011951001</name>
</gene>
<organism evidence="1 2">
    <name type="scientific">Lymnaea stagnalis</name>
    <name type="common">Great pond snail</name>
    <name type="synonym">Helix stagnalis</name>
    <dbReference type="NCBI Taxonomy" id="6523"/>
    <lineage>
        <taxon>Eukaryota</taxon>
        <taxon>Metazoa</taxon>
        <taxon>Spiralia</taxon>
        <taxon>Lophotrochozoa</taxon>
        <taxon>Mollusca</taxon>
        <taxon>Gastropoda</taxon>
        <taxon>Heterobranchia</taxon>
        <taxon>Euthyneura</taxon>
        <taxon>Panpulmonata</taxon>
        <taxon>Hygrophila</taxon>
        <taxon>Lymnaeoidea</taxon>
        <taxon>Lymnaeidae</taxon>
        <taxon>Lymnaea</taxon>
    </lineage>
</organism>
<evidence type="ECO:0000313" key="1">
    <source>
        <dbReference type="EMBL" id="CAL1538130.1"/>
    </source>
</evidence>
<dbReference type="AlphaFoldDB" id="A0AAV2HV99"/>
<accession>A0AAV2HV99</accession>
<reference evidence="1 2" key="1">
    <citation type="submission" date="2024-04" db="EMBL/GenBank/DDBJ databases">
        <authorList>
            <consortium name="Genoscope - CEA"/>
            <person name="William W."/>
        </authorList>
    </citation>
    <scope>NUCLEOTIDE SEQUENCE [LARGE SCALE GENOMIC DNA]</scope>
</reference>
<name>A0AAV2HV99_LYMST</name>